<dbReference type="InterPro" id="IPR002898">
    <property type="entry name" value="MotA_ExbB_proton_chnl"/>
</dbReference>
<dbReference type="RefSeq" id="WP_025909478.1">
    <property type="nucleotide sequence ID" value="NZ_KQ758645.1"/>
</dbReference>
<keyword evidence="3" id="KW-0813">Transport</keyword>
<feature type="transmembrane region" description="Helical" evidence="8">
    <location>
        <begin position="12"/>
        <end position="35"/>
    </location>
</feature>
<keyword evidence="10" id="KW-0966">Cell projection</keyword>
<dbReference type="AlphaFoldDB" id="A0A0V8JMH5"/>
<evidence type="ECO:0000256" key="8">
    <source>
        <dbReference type="SAM" id="Phobius"/>
    </source>
</evidence>
<evidence type="ECO:0000256" key="5">
    <source>
        <dbReference type="ARBA" id="ARBA00022692"/>
    </source>
</evidence>
<dbReference type="GO" id="GO:0005886">
    <property type="term" value="C:plasma membrane"/>
    <property type="evidence" value="ECO:0007669"/>
    <property type="project" value="UniProtKB-SubCell"/>
</dbReference>
<keyword evidence="4" id="KW-1003">Cell membrane</keyword>
<dbReference type="PANTHER" id="PTHR30433">
    <property type="entry name" value="CHEMOTAXIS PROTEIN MOTA"/>
    <property type="match status" value="1"/>
</dbReference>
<protein>
    <submittedName>
        <fullName evidence="10">Flagellar motor protein MotP</fullName>
    </submittedName>
</protein>
<comment type="caution">
    <text evidence="10">The sequence shown here is derived from an EMBL/GenBank/DDBJ whole genome shotgun (WGS) entry which is preliminary data.</text>
</comment>
<name>A0A0V8JMH5_9BACI</name>
<keyword evidence="10" id="KW-0282">Flagellum</keyword>
<evidence type="ECO:0000256" key="2">
    <source>
        <dbReference type="ARBA" id="ARBA00008038"/>
    </source>
</evidence>
<reference evidence="10 11" key="1">
    <citation type="submission" date="2015-11" db="EMBL/GenBank/DDBJ databases">
        <title>Bacillus caseinolyticus sp nov.</title>
        <authorList>
            <person name="Dastager S.G."/>
            <person name="Mawlankar R."/>
        </authorList>
    </citation>
    <scope>NUCLEOTIDE SEQUENCE [LARGE SCALE GENOMIC DNA]</scope>
    <source>
        <strain evidence="10 11">SGD-V-76</strain>
    </source>
</reference>
<dbReference type="Proteomes" id="UP000053681">
    <property type="component" value="Unassembled WGS sequence"/>
</dbReference>
<keyword evidence="11" id="KW-1185">Reference proteome</keyword>
<feature type="transmembrane region" description="Helical" evidence="8">
    <location>
        <begin position="187"/>
        <end position="205"/>
    </location>
</feature>
<keyword evidence="5 8" id="KW-0812">Transmembrane</keyword>
<evidence type="ECO:0000256" key="4">
    <source>
        <dbReference type="ARBA" id="ARBA00022475"/>
    </source>
</evidence>
<dbReference type="InterPro" id="IPR000540">
    <property type="entry name" value="Flag_MotA_CS"/>
</dbReference>
<dbReference type="EMBL" id="LNQP01000029">
    <property type="protein sequence ID" value="KSU88077.1"/>
    <property type="molecule type" value="Genomic_DNA"/>
</dbReference>
<evidence type="ECO:0000313" key="11">
    <source>
        <dbReference type="Proteomes" id="UP000053681"/>
    </source>
</evidence>
<dbReference type="InterPro" id="IPR047055">
    <property type="entry name" value="MotA-like"/>
</dbReference>
<accession>A0A0V8JMH5</accession>
<organism evidence="10 11">
    <name type="scientific">Priestia veravalensis</name>
    <dbReference type="NCBI Taxonomy" id="1414648"/>
    <lineage>
        <taxon>Bacteria</taxon>
        <taxon>Bacillati</taxon>
        <taxon>Bacillota</taxon>
        <taxon>Bacilli</taxon>
        <taxon>Bacillales</taxon>
        <taxon>Bacillaceae</taxon>
        <taxon>Priestia</taxon>
    </lineage>
</organism>
<proteinExistence type="inferred from homology"/>
<dbReference type="GO" id="GO:0006935">
    <property type="term" value="P:chemotaxis"/>
    <property type="evidence" value="ECO:0007669"/>
    <property type="project" value="InterPro"/>
</dbReference>
<evidence type="ECO:0000256" key="7">
    <source>
        <dbReference type="ARBA" id="ARBA00023136"/>
    </source>
</evidence>
<dbReference type="Pfam" id="PF01618">
    <property type="entry name" value="MotA_ExbB"/>
    <property type="match status" value="1"/>
</dbReference>
<evidence type="ECO:0000259" key="9">
    <source>
        <dbReference type="Pfam" id="PF01618"/>
    </source>
</evidence>
<keyword evidence="6 8" id="KW-1133">Transmembrane helix</keyword>
<dbReference type="GO" id="GO:0071978">
    <property type="term" value="P:bacterial-type flagellum-dependent swarming motility"/>
    <property type="evidence" value="ECO:0007669"/>
    <property type="project" value="InterPro"/>
</dbReference>
<evidence type="ECO:0000256" key="6">
    <source>
        <dbReference type="ARBA" id="ARBA00022989"/>
    </source>
</evidence>
<sequence length="269" mass="29532">MKKFDLLTPIGILIGISMVAFGVISSGGVQGFLIFIDFPSMLIVLGGVFGALCVSFPIRQLRNMWRVGLQAFQSKESNVDELIEKFVQLSELARREGLLALEAEMDKVHDPFVRKGLLLAIDGVEPEVIKEMLEAEIIGIEERHSKGRSVFEKAGDYAPAWGMVGTLIGLVLMLRNLNTPSTLGPNMAIALLTTLYGSLLSNLLFQPIAAKLAVKTEQEVFMKEVVIEAVVGLQSGQNPRLLQEKLKAFIPAKKARQSLLKERASVREA</sequence>
<feature type="domain" description="MotA/TolQ/ExbB proton channel" evidence="9">
    <location>
        <begin position="106"/>
        <end position="221"/>
    </location>
</feature>
<feature type="transmembrane region" description="Helical" evidence="8">
    <location>
        <begin position="157"/>
        <end position="175"/>
    </location>
</feature>
<evidence type="ECO:0000313" key="10">
    <source>
        <dbReference type="EMBL" id="KSU88077.1"/>
    </source>
</evidence>
<gene>
    <name evidence="10" type="ORF">AS180_09685</name>
</gene>
<feature type="transmembrane region" description="Helical" evidence="8">
    <location>
        <begin position="41"/>
        <end position="58"/>
    </location>
</feature>
<evidence type="ECO:0000256" key="3">
    <source>
        <dbReference type="ARBA" id="ARBA00022448"/>
    </source>
</evidence>
<dbReference type="NCBIfam" id="NF005383">
    <property type="entry name" value="PRK06926.1"/>
    <property type="match status" value="1"/>
</dbReference>
<dbReference type="PROSITE" id="PS01307">
    <property type="entry name" value="MOTA"/>
    <property type="match status" value="1"/>
</dbReference>
<keyword evidence="10" id="KW-0969">Cilium</keyword>
<comment type="similarity">
    <text evidence="2">Belongs to the MotA family.</text>
</comment>
<keyword evidence="7 8" id="KW-0472">Membrane</keyword>
<evidence type="ECO:0000256" key="1">
    <source>
        <dbReference type="ARBA" id="ARBA00004651"/>
    </source>
</evidence>
<dbReference type="PANTHER" id="PTHR30433:SF2">
    <property type="entry name" value="MOTILITY PROTEIN A"/>
    <property type="match status" value="1"/>
</dbReference>
<comment type="subcellular location">
    <subcellularLocation>
        <location evidence="1">Cell membrane</location>
        <topology evidence="1">Multi-pass membrane protein</topology>
    </subcellularLocation>
</comment>